<dbReference type="SUPFAM" id="SSF52540">
    <property type="entry name" value="P-loop containing nucleoside triphosphate hydrolases"/>
    <property type="match status" value="1"/>
</dbReference>
<feature type="region of interest" description="Disordered" evidence="1">
    <location>
        <begin position="492"/>
        <end position="549"/>
    </location>
</feature>
<evidence type="ECO:0000313" key="2">
    <source>
        <dbReference type="Proteomes" id="UP000046392"/>
    </source>
</evidence>
<dbReference type="STRING" id="174720.A0A0N5B9C3"/>
<dbReference type="InterPro" id="IPR027417">
    <property type="entry name" value="P-loop_NTPase"/>
</dbReference>
<feature type="compositionally biased region" description="Acidic residues" evidence="1">
    <location>
        <begin position="518"/>
        <end position="530"/>
    </location>
</feature>
<keyword evidence="2" id="KW-1185">Reference proteome</keyword>
<dbReference type="Gene3D" id="1.10.268.20">
    <property type="match status" value="1"/>
</dbReference>
<proteinExistence type="predicted"/>
<evidence type="ECO:0000256" key="1">
    <source>
        <dbReference type="SAM" id="MobiDB-lite"/>
    </source>
</evidence>
<dbReference type="InterPro" id="IPR051943">
    <property type="entry name" value="TRAFAC_Dynamin-like_GTPase"/>
</dbReference>
<name>A0A0N5B9C3_STREA</name>
<evidence type="ECO:0000313" key="3">
    <source>
        <dbReference type="WBParaSite" id="SPAL_0000263900.1"/>
    </source>
</evidence>
<reference evidence="3" key="1">
    <citation type="submission" date="2017-02" db="UniProtKB">
        <authorList>
            <consortium name="WormBaseParasite"/>
        </authorList>
    </citation>
    <scope>IDENTIFICATION</scope>
</reference>
<accession>A0A0N5B9C3</accession>
<dbReference type="WBParaSite" id="SPAL_0000263900.1">
    <property type="protein sequence ID" value="SPAL_0000263900.1"/>
    <property type="gene ID" value="SPAL_0000263900"/>
</dbReference>
<organism evidence="2 3">
    <name type="scientific">Strongyloides papillosus</name>
    <name type="common">Intestinal threadworm</name>
    <dbReference type="NCBI Taxonomy" id="174720"/>
    <lineage>
        <taxon>Eukaryota</taxon>
        <taxon>Metazoa</taxon>
        <taxon>Ecdysozoa</taxon>
        <taxon>Nematoda</taxon>
        <taxon>Chromadorea</taxon>
        <taxon>Rhabditida</taxon>
        <taxon>Tylenchina</taxon>
        <taxon>Panagrolaimomorpha</taxon>
        <taxon>Strongyloidoidea</taxon>
        <taxon>Strongyloididae</taxon>
        <taxon>Strongyloides</taxon>
    </lineage>
</organism>
<sequence length="565" mass="65027">MTKGETDDDHERGKMPKSAKSEHKNSNKNIIRRKSSSSKKGDKPKRALSNHATKTFPTKEHKANGANTKDKNRPNIKIKKKKKYVLFETKKIVHDPKVIGCVPSLPLFYQQIIIPVRDRHQYNEITKSVGWDCNEILAKPTVLVIGASEAGKTSLINYLLREKKGYESHYDVVKDYKSSFTHIAYDDNPSLLRGADAVAAKSWAFNEITKYNKQKNDCQIQLFQYKHELLQDITFIDSPPISESMLGDMDKDTTGYYPILSNLIRKVDLIFFVATSSIVNTPMNKIISLLNPYNYKTVFCLSKSDQCRSLAALSEERKNFTNYIIASISSGEPKIICTYFKGILASDDMKEYVHNDMETLLSKIRKFPTQYKFARFKSLQIHMLEILYIAFVHHELRRKEKTVGPKGLSPDNIVEINKCFDDIPNHDDFVKNFSKLPEEVFSMVDKIKPKSVLIADIDCLRSFLLNDFPYIQAVAENEPEILVKFLLPLSDPNKEPEQPKKEKRRVIKEVKLVIPQEQPDDEEDDEDDEDKDTKNSVKPNDQDKNHKVIKLNTSAFDKFFKDNNL</sequence>
<dbReference type="PANTHER" id="PTHR43681:SF1">
    <property type="entry name" value="SARCALUMENIN"/>
    <property type="match status" value="1"/>
</dbReference>
<feature type="compositionally biased region" description="Basic and acidic residues" evidence="1">
    <location>
        <begin position="531"/>
        <end position="546"/>
    </location>
</feature>
<protein>
    <submittedName>
        <fullName evidence="3">G domain-containing protein</fullName>
    </submittedName>
</protein>
<feature type="region of interest" description="Disordered" evidence="1">
    <location>
        <begin position="1"/>
        <end position="75"/>
    </location>
</feature>
<dbReference type="PANTHER" id="PTHR43681">
    <property type="entry name" value="TRANSMEMBRANE GTPASE FZO"/>
    <property type="match status" value="1"/>
</dbReference>
<dbReference type="Proteomes" id="UP000046392">
    <property type="component" value="Unplaced"/>
</dbReference>
<dbReference type="AlphaFoldDB" id="A0A0N5B9C3"/>
<feature type="compositionally biased region" description="Basic and acidic residues" evidence="1">
    <location>
        <begin position="9"/>
        <end position="25"/>
    </location>
</feature>
<dbReference type="Gene3D" id="3.40.50.300">
    <property type="entry name" value="P-loop containing nucleotide triphosphate hydrolases"/>
    <property type="match status" value="1"/>
</dbReference>
<feature type="compositionally biased region" description="Basic and acidic residues" evidence="1">
    <location>
        <begin position="57"/>
        <end position="73"/>
    </location>
</feature>